<evidence type="ECO:0000313" key="5">
    <source>
        <dbReference type="Proteomes" id="UP001479436"/>
    </source>
</evidence>
<evidence type="ECO:0000256" key="1">
    <source>
        <dbReference type="SAM" id="MobiDB-lite"/>
    </source>
</evidence>
<feature type="chain" id="PRO_5047443290" evidence="3">
    <location>
        <begin position="29"/>
        <end position="374"/>
    </location>
</feature>
<feature type="region of interest" description="Disordered" evidence="1">
    <location>
        <begin position="169"/>
        <end position="208"/>
    </location>
</feature>
<feature type="compositionally biased region" description="Polar residues" evidence="1">
    <location>
        <begin position="172"/>
        <end position="189"/>
    </location>
</feature>
<accession>A0ABR2W1D3</accession>
<comment type="caution">
    <text evidence="4">The sequence shown here is derived from an EMBL/GenBank/DDBJ whole genome shotgun (WGS) entry which is preliminary data.</text>
</comment>
<evidence type="ECO:0000313" key="4">
    <source>
        <dbReference type="EMBL" id="KAK9716898.1"/>
    </source>
</evidence>
<keyword evidence="2" id="KW-1133">Transmembrane helix</keyword>
<keyword evidence="2" id="KW-0812">Transmembrane</keyword>
<keyword evidence="3" id="KW-0732">Signal</keyword>
<keyword evidence="2" id="KW-0472">Membrane</keyword>
<gene>
    <name evidence="4" type="ORF">K7432_006595</name>
</gene>
<dbReference type="Proteomes" id="UP001479436">
    <property type="component" value="Unassembled WGS sequence"/>
</dbReference>
<proteinExistence type="predicted"/>
<protein>
    <submittedName>
        <fullName evidence="4">Uncharacterized protein</fullName>
    </submittedName>
</protein>
<evidence type="ECO:0000256" key="2">
    <source>
        <dbReference type="SAM" id="Phobius"/>
    </source>
</evidence>
<organism evidence="4 5">
    <name type="scientific">Basidiobolus ranarum</name>
    <dbReference type="NCBI Taxonomy" id="34480"/>
    <lineage>
        <taxon>Eukaryota</taxon>
        <taxon>Fungi</taxon>
        <taxon>Fungi incertae sedis</taxon>
        <taxon>Zoopagomycota</taxon>
        <taxon>Entomophthoromycotina</taxon>
        <taxon>Basidiobolomycetes</taxon>
        <taxon>Basidiobolales</taxon>
        <taxon>Basidiobolaceae</taxon>
        <taxon>Basidiobolus</taxon>
    </lineage>
</organism>
<evidence type="ECO:0000256" key="3">
    <source>
        <dbReference type="SAM" id="SignalP"/>
    </source>
</evidence>
<dbReference type="EMBL" id="JASJQH010007172">
    <property type="protein sequence ID" value="KAK9716898.1"/>
    <property type="molecule type" value="Genomic_DNA"/>
</dbReference>
<keyword evidence="5" id="KW-1185">Reference proteome</keyword>
<name>A0ABR2W1D3_9FUNG</name>
<feature type="signal peptide" evidence="3">
    <location>
        <begin position="1"/>
        <end position="28"/>
    </location>
</feature>
<feature type="compositionally biased region" description="Polar residues" evidence="1">
    <location>
        <begin position="196"/>
        <end position="208"/>
    </location>
</feature>
<reference evidence="4 5" key="1">
    <citation type="submission" date="2023-04" db="EMBL/GenBank/DDBJ databases">
        <title>Genome of Basidiobolus ranarum AG-B5.</title>
        <authorList>
            <person name="Stajich J.E."/>
            <person name="Carter-House D."/>
            <person name="Gryganskyi A."/>
        </authorList>
    </citation>
    <scope>NUCLEOTIDE SEQUENCE [LARGE SCALE GENOMIC DNA]</scope>
    <source>
        <strain evidence="4 5">AG-B5</strain>
    </source>
</reference>
<sequence>MRLKHSKKSPLNHLIYFMLFFLKTLMWADSAVSKVSNLVIRDEASDVCGPDIYCLPKANDTWTMGETGTLRWYQKYTTFLVQGNVDVRLFEMSDVRNPVLEWLNIPNSEGYLTINLNSSKIFPPVPNRQPNTAAERKYQYVVVAHGYDIVGQQRSPIFKIIDPPSTDIITPASASGSNSEIPNPSSQVSLPDAPQSIPSTGQAESSNGKLSPGVIAGISTGCVIAGIVAAALFFVVRKRRETMKRKSLNEKPLMPTLAPFSDCYNHSTTTIGDGTQPSKHSICNMEEASRSSLRLTVKDAQMIADTYRRLLRKPSWNSSDLEELGAQNSYSDELLRRELEAEGCGVKQVSTGPAIVVTPEDEVLRKSMSADRDS</sequence>
<feature type="transmembrane region" description="Helical" evidence="2">
    <location>
        <begin position="214"/>
        <end position="236"/>
    </location>
</feature>